<dbReference type="Gene3D" id="3.30.310.70">
    <property type="entry name" value="TT1751-like domain"/>
    <property type="match status" value="1"/>
</dbReference>
<dbReference type="AlphaFoldDB" id="A0A067TKN0"/>
<reference evidence="3" key="1">
    <citation type="journal article" date="2014" name="Proc. Natl. Acad. Sci. U.S.A.">
        <title>Extensive sampling of basidiomycete genomes demonstrates inadequacy of the white-rot/brown-rot paradigm for wood decay fungi.</title>
        <authorList>
            <person name="Riley R."/>
            <person name="Salamov A.A."/>
            <person name="Brown D.W."/>
            <person name="Nagy L.G."/>
            <person name="Floudas D."/>
            <person name="Held B.W."/>
            <person name="Levasseur A."/>
            <person name="Lombard V."/>
            <person name="Morin E."/>
            <person name="Otillar R."/>
            <person name="Lindquist E.A."/>
            <person name="Sun H."/>
            <person name="LaButti K.M."/>
            <person name="Schmutz J."/>
            <person name="Jabbour D."/>
            <person name="Luo H."/>
            <person name="Baker S.E."/>
            <person name="Pisabarro A.G."/>
            <person name="Walton J.D."/>
            <person name="Blanchette R.A."/>
            <person name="Henrissat B."/>
            <person name="Martin F."/>
            <person name="Cullen D."/>
            <person name="Hibbett D.S."/>
            <person name="Grigoriev I.V."/>
        </authorList>
    </citation>
    <scope>NUCLEOTIDE SEQUENCE [LARGE SCALE GENOMIC DNA]</scope>
    <source>
        <strain evidence="3">CBS 339.88</strain>
    </source>
</reference>
<dbReference type="InterPro" id="IPR005180">
    <property type="entry name" value="DUF302"/>
</dbReference>
<feature type="domain" description="DUF302" evidence="1">
    <location>
        <begin position="71"/>
        <end position="132"/>
    </location>
</feature>
<evidence type="ECO:0000313" key="2">
    <source>
        <dbReference type="EMBL" id="KDR83800.1"/>
    </source>
</evidence>
<accession>A0A067TKN0</accession>
<sequence length="185" mass="20367">MSKTVTPFTAKLVEFDTTVPFTEVISRLDAEVNKAGSQDVMAKLRMVQSQEEFMSVVEKTSGTDFLYFMEIPHHKLLKFADGLEKPGIIAYTFGNPLVAQAILKYNPLAAYSIPPRLLILEKPDGTGSVVSYHLPSSVMGVPVGDNHPILQAELEALDARVEKLAVKITAVKIARWHSQISLSNI</sequence>
<organism evidence="2 3">
    <name type="scientific">Galerina marginata (strain CBS 339.88)</name>
    <dbReference type="NCBI Taxonomy" id="685588"/>
    <lineage>
        <taxon>Eukaryota</taxon>
        <taxon>Fungi</taxon>
        <taxon>Dikarya</taxon>
        <taxon>Basidiomycota</taxon>
        <taxon>Agaricomycotina</taxon>
        <taxon>Agaricomycetes</taxon>
        <taxon>Agaricomycetidae</taxon>
        <taxon>Agaricales</taxon>
        <taxon>Agaricineae</taxon>
        <taxon>Strophariaceae</taxon>
        <taxon>Galerina</taxon>
    </lineage>
</organism>
<dbReference type="OrthoDB" id="5190258at2759"/>
<dbReference type="CDD" id="cd14797">
    <property type="entry name" value="DUF302"/>
    <property type="match status" value="1"/>
</dbReference>
<gene>
    <name evidence="2" type="ORF">GALMADRAFT_236185</name>
</gene>
<evidence type="ECO:0000259" key="1">
    <source>
        <dbReference type="Pfam" id="PF03625"/>
    </source>
</evidence>
<name>A0A067TKN0_GALM3</name>
<dbReference type="SUPFAM" id="SSF103247">
    <property type="entry name" value="TT1751-like"/>
    <property type="match status" value="1"/>
</dbReference>
<protein>
    <recommendedName>
        <fullName evidence="1">DUF302 domain-containing protein</fullName>
    </recommendedName>
</protein>
<keyword evidence="3" id="KW-1185">Reference proteome</keyword>
<proteinExistence type="predicted"/>
<dbReference type="HOGENOM" id="CLU_105954_0_1_1"/>
<dbReference type="Pfam" id="PF03625">
    <property type="entry name" value="DUF302"/>
    <property type="match status" value="1"/>
</dbReference>
<evidence type="ECO:0000313" key="3">
    <source>
        <dbReference type="Proteomes" id="UP000027222"/>
    </source>
</evidence>
<dbReference type="InterPro" id="IPR035923">
    <property type="entry name" value="TT1751-like_sf"/>
</dbReference>
<dbReference type="Proteomes" id="UP000027222">
    <property type="component" value="Unassembled WGS sequence"/>
</dbReference>
<dbReference type="EMBL" id="KL142368">
    <property type="protein sequence ID" value="KDR83800.1"/>
    <property type="molecule type" value="Genomic_DNA"/>
</dbReference>